<keyword evidence="4" id="KW-0378">Hydrolase</keyword>
<accession>A0A4U5UCV2</accession>
<dbReference type="AlphaFoldDB" id="A0A4U5UCV2"/>
<dbReference type="SMART" id="SM00476">
    <property type="entry name" value="DNaseIc"/>
    <property type="match status" value="1"/>
</dbReference>
<dbReference type="GO" id="GO:0003677">
    <property type="term" value="F:DNA binding"/>
    <property type="evidence" value="ECO:0007669"/>
    <property type="project" value="TreeGrafter"/>
</dbReference>
<dbReference type="PANTHER" id="PTHR11371">
    <property type="entry name" value="DEOXYRIBONUCLEASE"/>
    <property type="match status" value="1"/>
</dbReference>
<dbReference type="InterPro" id="IPR036691">
    <property type="entry name" value="Endo/exonu/phosph_ase_sf"/>
</dbReference>
<protein>
    <submittedName>
        <fullName evidence="6">Deoxyribonuclease-1</fullName>
    </submittedName>
</protein>
<evidence type="ECO:0000313" key="7">
    <source>
        <dbReference type="Proteomes" id="UP000298787"/>
    </source>
</evidence>
<name>A0A4U5UCV2_COLLU</name>
<organism evidence="6 7">
    <name type="scientific">Collichthys lucidus</name>
    <name type="common">Big head croaker</name>
    <name type="synonym">Sciaena lucida</name>
    <dbReference type="NCBI Taxonomy" id="240159"/>
    <lineage>
        <taxon>Eukaryota</taxon>
        <taxon>Metazoa</taxon>
        <taxon>Chordata</taxon>
        <taxon>Craniata</taxon>
        <taxon>Vertebrata</taxon>
        <taxon>Euteleostomi</taxon>
        <taxon>Actinopterygii</taxon>
        <taxon>Neopterygii</taxon>
        <taxon>Teleostei</taxon>
        <taxon>Neoteleostei</taxon>
        <taxon>Acanthomorphata</taxon>
        <taxon>Eupercaria</taxon>
        <taxon>Sciaenidae</taxon>
        <taxon>Collichthys</taxon>
    </lineage>
</organism>
<dbReference type="GO" id="GO:0004530">
    <property type="term" value="F:deoxyribonuclease I activity"/>
    <property type="evidence" value="ECO:0007669"/>
    <property type="project" value="TreeGrafter"/>
</dbReference>
<evidence type="ECO:0000256" key="2">
    <source>
        <dbReference type="ARBA" id="ARBA00022722"/>
    </source>
</evidence>
<evidence type="ECO:0000313" key="6">
    <source>
        <dbReference type="EMBL" id="TKS71848.1"/>
    </source>
</evidence>
<sequence>MSYHTWIFEAGTRRRTTAWRPIKLDEIISRYDIIVILEVVDVSGESVKTLMDALNNHTHHVRPSVQIKQEASLHSEDQQPPGPDTLQGAVHVPVQFDDQVTEGGDVFARDPYILRFRCLNTEDSDKELDELYDVFQHVKKKWRTDNVMILGDFNADGAYLSKSDMKSIRIRSDKNFHWLIADDVDTTASNRNDHTYDRIVVYGDDMLQAVVPNSAKPFNFQQAYELSEEQALKVSDHYPVEVKLKSLIGTPEEDGSEHEKKLVVVDEDLLELKRGNLLLEREKLGLEIQILRAKMAKLVFSGLRSRSLDSAVVLWTPQSFSGLRSRSLDSAVVLWTPQSFSGLRSLSLDSAVVLWTPQSFSGLRRCSLDSADVLWTPQMFSGLRRRSLDSADVLWTPQNFSGLRRRSLDSADVLWTPQAFSGHRRISLDSWQVFWVHSTVPQEPPWTAARFSSPT</sequence>
<proteinExistence type="inferred from homology"/>
<evidence type="ECO:0000259" key="5">
    <source>
        <dbReference type="Pfam" id="PF03372"/>
    </source>
</evidence>
<dbReference type="GO" id="GO:0006308">
    <property type="term" value="P:DNA catabolic process"/>
    <property type="evidence" value="ECO:0007669"/>
    <property type="project" value="InterPro"/>
</dbReference>
<dbReference type="PRINTS" id="PR00130">
    <property type="entry name" value="DNASEI"/>
</dbReference>
<dbReference type="Gene3D" id="3.60.10.10">
    <property type="entry name" value="Endonuclease/exonuclease/phosphatase"/>
    <property type="match status" value="1"/>
</dbReference>
<feature type="domain" description="Endonuclease/exonuclease/phosphatase" evidence="5">
    <location>
        <begin position="24"/>
        <end position="237"/>
    </location>
</feature>
<evidence type="ECO:0000256" key="4">
    <source>
        <dbReference type="ARBA" id="ARBA00022801"/>
    </source>
</evidence>
<gene>
    <name evidence="6" type="ORF">D9C73_004700</name>
</gene>
<dbReference type="EMBL" id="CM014082">
    <property type="protein sequence ID" value="TKS71848.1"/>
    <property type="molecule type" value="Genomic_DNA"/>
</dbReference>
<dbReference type="PANTHER" id="PTHR11371:SF26">
    <property type="entry name" value="DEOXYRIBONUCLEASE"/>
    <property type="match status" value="1"/>
</dbReference>
<dbReference type="InterPro" id="IPR016202">
    <property type="entry name" value="DNase_I"/>
</dbReference>
<dbReference type="SUPFAM" id="SSF56219">
    <property type="entry name" value="DNase I-like"/>
    <property type="match status" value="1"/>
</dbReference>
<dbReference type="Proteomes" id="UP000298787">
    <property type="component" value="Chromosome 5"/>
</dbReference>
<dbReference type="STRING" id="240159.A0A4U5UCV2"/>
<dbReference type="InterPro" id="IPR005135">
    <property type="entry name" value="Endo/exonuclease/phosphatase"/>
</dbReference>
<dbReference type="GO" id="GO:0005634">
    <property type="term" value="C:nucleus"/>
    <property type="evidence" value="ECO:0007669"/>
    <property type="project" value="TreeGrafter"/>
</dbReference>
<dbReference type="Pfam" id="PF03372">
    <property type="entry name" value="Exo_endo_phos"/>
    <property type="match status" value="1"/>
</dbReference>
<keyword evidence="2" id="KW-0540">Nuclease</keyword>
<evidence type="ECO:0000256" key="1">
    <source>
        <dbReference type="ARBA" id="ARBA00007359"/>
    </source>
</evidence>
<comment type="similarity">
    <text evidence="1">Belongs to the DNase I family.</text>
</comment>
<evidence type="ECO:0000256" key="3">
    <source>
        <dbReference type="ARBA" id="ARBA00022759"/>
    </source>
</evidence>
<keyword evidence="7" id="KW-1185">Reference proteome</keyword>
<reference evidence="6 7" key="1">
    <citation type="submission" date="2019-01" db="EMBL/GenBank/DDBJ databases">
        <title>Genome Assembly of Collichthys lucidus.</title>
        <authorList>
            <person name="Cai M."/>
            <person name="Xiao S."/>
        </authorList>
    </citation>
    <scope>NUCLEOTIDE SEQUENCE [LARGE SCALE GENOMIC DNA]</scope>
    <source>
        <strain evidence="6">JT15FE1705JMU</strain>
        <tissue evidence="6">Muscle</tissue>
    </source>
</reference>
<keyword evidence="3" id="KW-0255">Endonuclease</keyword>